<dbReference type="PANTHER" id="PTHR30537:SF5">
    <property type="entry name" value="HTH-TYPE TRANSCRIPTIONAL ACTIVATOR TTDR-RELATED"/>
    <property type="match status" value="1"/>
</dbReference>
<evidence type="ECO:0000313" key="7">
    <source>
        <dbReference type="Proteomes" id="UP000198924"/>
    </source>
</evidence>
<dbReference type="PANTHER" id="PTHR30537">
    <property type="entry name" value="HTH-TYPE TRANSCRIPTIONAL REGULATOR"/>
    <property type="match status" value="1"/>
</dbReference>
<dbReference type="FunFam" id="3.40.190.290:FF:000001">
    <property type="entry name" value="Transcriptional regulator, LysR family"/>
    <property type="match status" value="1"/>
</dbReference>
<dbReference type="GO" id="GO:0003677">
    <property type="term" value="F:DNA binding"/>
    <property type="evidence" value="ECO:0007669"/>
    <property type="project" value="UniProtKB-KW"/>
</dbReference>
<dbReference type="InterPro" id="IPR005119">
    <property type="entry name" value="LysR_subst-bd"/>
</dbReference>
<dbReference type="RefSeq" id="WP_091712965.1">
    <property type="nucleotide sequence ID" value="NZ_FOSH01000007.1"/>
</dbReference>
<dbReference type="InterPro" id="IPR036390">
    <property type="entry name" value="WH_DNA-bd_sf"/>
</dbReference>
<protein>
    <submittedName>
        <fullName evidence="6">DNA-binding transcriptional regulator, LysR family</fullName>
    </submittedName>
</protein>
<dbReference type="InterPro" id="IPR058163">
    <property type="entry name" value="LysR-type_TF_proteobact-type"/>
</dbReference>
<gene>
    <name evidence="6" type="ORF">SAMN04488079_10756</name>
</gene>
<keyword evidence="4" id="KW-0804">Transcription</keyword>
<dbReference type="OrthoDB" id="8885940at2"/>
<keyword evidence="3 6" id="KW-0238">DNA-binding</keyword>
<dbReference type="Pfam" id="PF03466">
    <property type="entry name" value="LysR_substrate"/>
    <property type="match status" value="1"/>
</dbReference>
<dbReference type="CDD" id="cd08422">
    <property type="entry name" value="PBP2_CrgA_like"/>
    <property type="match status" value="1"/>
</dbReference>
<reference evidence="7" key="1">
    <citation type="submission" date="2016-10" db="EMBL/GenBank/DDBJ databases">
        <authorList>
            <person name="Varghese N."/>
            <person name="Submissions S."/>
        </authorList>
    </citation>
    <scope>NUCLEOTIDE SEQUENCE [LARGE SCALE GENOMIC DNA]</scope>
    <source>
        <strain evidence="7">DSM 11578</strain>
    </source>
</reference>
<dbReference type="AlphaFoldDB" id="A0A1I3XZC3"/>
<dbReference type="SUPFAM" id="SSF53850">
    <property type="entry name" value="Periplasmic binding protein-like II"/>
    <property type="match status" value="1"/>
</dbReference>
<name>A0A1I3XZC3_9GAMM</name>
<organism evidence="6 7">
    <name type="scientific">Methylophaga sulfidovorans</name>
    <dbReference type="NCBI Taxonomy" id="45496"/>
    <lineage>
        <taxon>Bacteria</taxon>
        <taxon>Pseudomonadati</taxon>
        <taxon>Pseudomonadota</taxon>
        <taxon>Gammaproteobacteria</taxon>
        <taxon>Thiotrichales</taxon>
        <taxon>Piscirickettsiaceae</taxon>
        <taxon>Methylophaga</taxon>
    </lineage>
</organism>
<proteinExistence type="inferred from homology"/>
<keyword evidence="2" id="KW-0805">Transcription regulation</keyword>
<dbReference type="SUPFAM" id="SSF46785">
    <property type="entry name" value="Winged helix' DNA-binding domain"/>
    <property type="match status" value="1"/>
</dbReference>
<dbReference type="STRING" id="45496.SAMN04488079_10756"/>
<evidence type="ECO:0000256" key="3">
    <source>
        <dbReference type="ARBA" id="ARBA00023125"/>
    </source>
</evidence>
<dbReference type="InterPro" id="IPR000847">
    <property type="entry name" value="LysR_HTH_N"/>
</dbReference>
<dbReference type="Gene3D" id="3.40.190.290">
    <property type="match status" value="1"/>
</dbReference>
<dbReference type="InterPro" id="IPR036388">
    <property type="entry name" value="WH-like_DNA-bd_sf"/>
</dbReference>
<keyword evidence="7" id="KW-1185">Reference proteome</keyword>
<evidence type="ECO:0000256" key="2">
    <source>
        <dbReference type="ARBA" id="ARBA00023015"/>
    </source>
</evidence>
<evidence type="ECO:0000313" key="6">
    <source>
        <dbReference type="EMBL" id="SFK24987.1"/>
    </source>
</evidence>
<accession>A0A1I3XZC3</accession>
<comment type="similarity">
    <text evidence="1">Belongs to the LysR transcriptional regulatory family.</text>
</comment>
<evidence type="ECO:0000259" key="5">
    <source>
        <dbReference type="PROSITE" id="PS50931"/>
    </source>
</evidence>
<dbReference type="GO" id="GO:0003700">
    <property type="term" value="F:DNA-binding transcription factor activity"/>
    <property type="evidence" value="ECO:0007669"/>
    <property type="project" value="InterPro"/>
</dbReference>
<dbReference type="EMBL" id="FOSH01000007">
    <property type="protein sequence ID" value="SFK24987.1"/>
    <property type="molecule type" value="Genomic_DNA"/>
</dbReference>
<evidence type="ECO:0000256" key="4">
    <source>
        <dbReference type="ARBA" id="ARBA00023163"/>
    </source>
</evidence>
<feature type="domain" description="HTH lysR-type" evidence="5">
    <location>
        <begin position="5"/>
        <end position="62"/>
    </location>
</feature>
<sequence>MKRIDDLLGLRIFERVVTLGSLTAAAQALGISLAAASKRLSKLEQYLDVQLIHRSTRRLSVSDEGQTLYEYAQHIVAELEQAEEAILQKSEQVSGTLTITSPNSFGRRHLVKLIAKFKRLHPNINIQLLLSDSIEDMIAEGIDVAIRYGELPDSRLIAHRLLNNDRILCASPDYLARYGRPQTLGELHQHQCIIISRHTEINWAFPSQTIHIQQAISCNDGEAAHVMALQGMGIVLKSYWDVAEDLTAGNLIQVLPEQAIISAPINIITLKNQHQPARIRLFIDFLISSLQPMQMRKEKT</sequence>
<dbReference type="PROSITE" id="PS50931">
    <property type="entry name" value="HTH_LYSR"/>
    <property type="match status" value="1"/>
</dbReference>
<evidence type="ECO:0000256" key="1">
    <source>
        <dbReference type="ARBA" id="ARBA00009437"/>
    </source>
</evidence>
<dbReference type="Pfam" id="PF00126">
    <property type="entry name" value="HTH_1"/>
    <property type="match status" value="1"/>
</dbReference>
<dbReference type="FunFam" id="1.10.10.10:FF:000001">
    <property type="entry name" value="LysR family transcriptional regulator"/>
    <property type="match status" value="1"/>
</dbReference>
<dbReference type="Gene3D" id="1.10.10.10">
    <property type="entry name" value="Winged helix-like DNA-binding domain superfamily/Winged helix DNA-binding domain"/>
    <property type="match status" value="1"/>
</dbReference>
<dbReference type="Proteomes" id="UP000198924">
    <property type="component" value="Unassembled WGS sequence"/>
</dbReference>